<dbReference type="AlphaFoldDB" id="A0AAW1TVV6"/>
<organism evidence="1 2">
    <name type="scientific">Henosepilachna vigintioctopunctata</name>
    <dbReference type="NCBI Taxonomy" id="420089"/>
    <lineage>
        <taxon>Eukaryota</taxon>
        <taxon>Metazoa</taxon>
        <taxon>Ecdysozoa</taxon>
        <taxon>Arthropoda</taxon>
        <taxon>Hexapoda</taxon>
        <taxon>Insecta</taxon>
        <taxon>Pterygota</taxon>
        <taxon>Neoptera</taxon>
        <taxon>Endopterygota</taxon>
        <taxon>Coleoptera</taxon>
        <taxon>Polyphaga</taxon>
        <taxon>Cucujiformia</taxon>
        <taxon>Coccinelloidea</taxon>
        <taxon>Coccinellidae</taxon>
        <taxon>Epilachninae</taxon>
        <taxon>Epilachnini</taxon>
        <taxon>Henosepilachna</taxon>
    </lineage>
</organism>
<reference evidence="1 2" key="1">
    <citation type="submission" date="2023-03" db="EMBL/GenBank/DDBJ databases">
        <title>Genome insight into feeding habits of ladybird beetles.</title>
        <authorList>
            <person name="Li H.-S."/>
            <person name="Huang Y.-H."/>
            <person name="Pang H."/>
        </authorList>
    </citation>
    <scope>NUCLEOTIDE SEQUENCE [LARGE SCALE GENOMIC DNA]</scope>
    <source>
        <strain evidence="1">SYSU_2023b</strain>
        <tissue evidence="1">Whole body</tissue>
    </source>
</reference>
<keyword evidence="2" id="KW-1185">Reference proteome</keyword>
<dbReference type="Proteomes" id="UP001431783">
    <property type="component" value="Unassembled WGS sequence"/>
</dbReference>
<comment type="caution">
    <text evidence="1">The sequence shown here is derived from an EMBL/GenBank/DDBJ whole genome shotgun (WGS) entry which is preliminary data.</text>
</comment>
<evidence type="ECO:0000313" key="2">
    <source>
        <dbReference type="Proteomes" id="UP001431783"/>
    </source>
</evidence>
<evidence type="ECO:0000313" key="1">
    <source>
        <dbReference type="EMBL" id="KAK9874909.1"/>
    </source>
</evidence>
<dbReference type="EMBL" id="JARQZJ010000032">
    <property type="protein sequence ID" value="KAK9874909.1"/>
    <property type="molecule type" value="Genomic_DNA"/>
</dbReference>
<gene>
    <name evidence="1" type="ORF">WA026_005725</name>
</gene>
<sequence length="94" mass="10398">MQYFASLASDSASDLASLANGSASLTSDSASFASDSQVWQVIWLVLQVTWKTKDCGNGIHAHVTMCFRQMSVNNNKHIFPTVNYPMPGKYNMYI</sequence>
<protein>
    <submittedName>
        <fullName evidence="1">Uncharacterized protein</fullName>
    </submittedName>
</protein>
<accession>A0AAW1TVV6</accession>
<proteinExistence type="predicted"/>
<name>A0AAW1TVV6_9CUCU</name>